<protein>
    <recommendedName>
        <fullName evidence="4">Indolepyruvate oxidoreductase subunit IorA</fullName>
        <shortName evidence="4">IOR</shortName>
        <ecNumber evidence="4">1.2.7.8</ecNumber>
    </recommendedName>
    <alternativeName>
        <fullName evidence="4">Indolepyruvate ferredoxin oxidoreductase subunit alpha</fullName>
    </alternativeName>
</protein>
<dbReference type="SUPFAM" id="SSF52518">
    <property type="entry name" value="Thiamin diphosphate-binding fold (THDP-binding)"/>
    <property type="match status" value="2"/>
</dbReference>
<dbReference type="PIRSF" id="PIRSF006439">
    <property type="entry name" value="Indolepyruvate_ferr_oxidored"/>
    <property type="match status" value="1"/>
</dbReference>
<dbReference type="Pfam" id="PF02776">
    <property type="entry name" value="TPP_enzyme_N"/>
    <property type="match status" value="1"/>
</dbReference>
<reference evidence="7" key="2">
    <citation type="journal article" date="2012" name="PLoS ONE">
        <title>A Deeply Branching Thermophilic Bacterium with an Ancient Acetyl-CoA Pathway Dominates a Subsurface Ecosystem.</title>
        <authorList>
            <person name="Takami H."/>
            <person name="Noguchi H."/>
            <person name="Takaki Y."/>
            <person name="Uchiyama I."/>
            <person name="Toyoda A."/>
            <person name="Nishi S."/>
            <person name="Chee G.-J."/>
            <person name="Arai W."/>
            <person name="Nunoura T."/>
            <person name="Itoh T."/>
            <person name="Hattori M."/>
            <person name="Takai K."/>
        </authorList>
    </citation>
    <scope>NUCLEOTIDE SEQUENCE</scope>
</reference>
<dbReference type="PANTHER" id="PTHR43710:SF6">
    <property type="entry name" value="INDOLEPYRUVATE OXIDOREDUCTASE SUBUNIT IORA"/>
    <property type="match status" value="1"/>
</dbReference>
<comment type="function">
    <text evidence="4">Catalyzes the ferredoxin-dependent oxidative decarboxylation of arylpyruvates.</text>
</comment>
<dbReference type="InterPro" id="IPR029061">
    <property type="entry name" value="THDP-binding"/>
</dbReference>
<evidence type="ECO:0000259" key="5">
    <source>
        <dbReference type="Pfam" id="PF02775"/>
    </source>
</evidence>
<proteinExistence type="predicted"/>
<keyword evidence="3" id="KW-0786">Thiamine pyrophosphate</keyword>
<dbReference type="CDD" id="cd07034">
    <property type="entry name" value="TPP_PYR_PFOR_IOR-alpha_like"/>
    <property type="match status" value="1"/>
</dbReference>
<evidence type="ECO:0000256" key="3">
    <source>
        <dbReference type="ARBA" id="ARBA00023052"/>
    </source>
</evidence>
<dbReference type="GO" id="GO:0051539">
    <property type="term" value="F:4 iron, 4 sulfur cluster binding"/>
    <property type="evidence" value="ECO:0007669"/>
    <property type="project" value="UniProtKB-UniRule"/>
</dbReference>
<dbReference type="Pfam" id="PF02775">
    <property type="entry name" value="TPP_enzyme_C"/>
    <property type="match status" value="1"/>
</dbReference>
<dbReference type="AlphaFoldDB" id="H5SNK5"/>
<evidence type="ECO:0000256" key="1">
    <source>
        <dbReference type="ARBA" id="ARBA00022723"/>
    </source>
</evidence>
<evidence type="ECO:0000259" key="6">
    <source>
        <dbReference type="Pfam" id="PF02776"/>
    </source>
</evidence>
<evidence type="ECO:0000256" key="4">
    <source>
        <dbReference type="PIRNR" id="PIRNR006439"/>
    </source>
</evidence>
<evidence type="ECO:0000256" key="2">
    <source>
        <dbReference type="ARBA" id="ARBA00023002"/>
    </source>
</evidence>
<sequence>MPMKTAREALAKTLKQNKIALVTGVYGDPCTALLDECATQGLHVEISTEEKVAFAQALGASVAGLPSVVIVKQVGVNVLADPLVTAVTHGIGAGLLLIAGDDPGAAKSQNEQDSRWYAKLAHIPVLTPPGPQYVSDAAIEGLQLSGTLGIPVMLQVTARLLDGEGRPSEMPLTVEARFDRDRAWKNLILDRYKYFYQKIYPQLCELVEDSPLHRMPEALTPARERGYGVISCGFVSTLVTEKNHFALGYAHPLPERALVSFLKNLESVLVVEEIAPIIEESVNALVARHGLTTKVLGRLTGHLPRIGPLQAQHISEAWGRDPRALYLDIPTHVSGGILDLPCGGFELLYQVLDEVLPEGYLVAGDVGCSILHGYFPPQVIDTAYALGTSIATAAGMSFSGRKGVAIIGDTGFIHSGITGLLNAVEHQHDVLVIILYNKSSAMTPGAQAIPGLERVRALVEACGVATIDEIAMEQISPEELKKLVERRLGERGVQVLLAHARPKKLHE</sequence>
<dbReference type="GO" id="GO:0046872">
    <property type="term" value="F:metal ion binding"/>
    <property type="evidence" value="ECO:0007669"/>
    <property type="project" value="UniProtKB-UniRule"/>
</dbReference>
<organism evidence="7">
    <name type="scientific">uncultured Acetothermia bacterium</name>
    <dbReference type="NCBI Taxonomy" id="236499"/>
    <lineage>
        <taxon>Bacteria</taxon>
        <taxon>Candidatus Bipolaricaulota</taxon>
        <taxon>environmental samples</taxon>
    </lineage>
</organism>
<keyword evidence="4" id="KW-0249">Electron transport</keyword>
<keyword evidence="4" id="KW-0813">Transport</keyword>
<keyword evidence="4" id="KW-0408">Iron</keyword>
<dbReference type="PANTHER" id="PTHR43710">
    <property type="entry name" value="2-HYDROXYACYL-COA LYASE"/>
    <property type="match status" value="1"/>
</dbReference>
<comment type="cofactor">
    <cofactor evidence="4">
        <name>[4Fe-4S] cluster</name>
        <dbReference type="ChEBI" id="CHEBI:49883"/>
    </cofactor>
    <text evidence="4">Binds 2 [4Fe-4S] clusters. In this family the first cluster has a non-standard and varying [4Fe-4S] binding motif CX(2)CX(2)CX(4-5)CP.</text>
</comment>
<feature type="domain" description="Thiamine pyrophosphate enzyme TPP-binding" evidence="5">
    <location>
        <begin position="365"/>
        <end position="465"/>
    </location>
</feature>
<keyword evidence="4" id="KW-0411">Iron-sulfur</keyword>
<feature type="domain" description="Thiamine pyrophosphate enzyme N-terminal TPP-binding" evidence="6">
    <location>
        <begin position="5"/>
        <end position="112"/>
    </location>
</feature>
<comment type="catalytic activity">
    <reaction evidence="4">
        <text>indole-3-pyruvate + 2 oxidized [2Fe-2S]-[ferredoxin] + CoA = (indol-3-yl)acetyl-CoA + 2 reduced [2Fe-2S]-[ferredoxin] + CO2 + H(+)</text>
        <dbReference type="Rhea" id="RHEA:12645"/>
        <dbReference type="Rhea" id="RHEA-COMP:10000"/>
        <dbReference type="Rhea" id="RHEA-COMP:10001"/>
        <dbReference type="ChEBI" id="CHEBI:15378"/>
        <dbReference type="ChEBI" id="CHEBI:16526"/>
        <dbReference type="ChEBI" id="CHEBI:17640"/>
        <dbReference type="ChEBI" id="CHEBI:33737"/>
        <dbReference type="ChEBI" id="CHEBI:33738"/>
        <dbReference type="ChEBI" id="CHEBI:57271"/>
        <dbReference type="ChEBI" id="CHEBI:57287"/>
        <dbReference type="EC" id="1.2.7.8"/>
    </reaction>
</comment>
<dbReference type="GO" id="GO:0043805">
    <property type="term" value="F:indolepyruvate ferredoxin oxidoreductase activity"/>
    <property type="evidence" value="ECO:0007669"/>
    <property type="project" value="UniProtKB-UniRule"/>
</dbReference>
<evidence type="ECO:0000313" key="7">
    <source>
        <dbReference type="EMBL" id="BAL57741.1"/>
    </source>
</evidence>
<dbReference type="InterPro" id="IPR017721">
    <property type="entry name" value="IorA"/>
</dbReference>
<keyword evidence="1 4" id="KW-0479">Metal-binding</keyword>
<dbReference type="InterPro" id="IPR011766">
    <property type="entry name" value="TPP_enzyme_TPP-bd"/>
</dbReference>
<keyword evidence="7" id="KW-0670">Pyruvate</keyword>
<dbReference type="EMBL" id="AP011783">
    <property type="protein sequence ID" value="BAL57741.1"/>
    <property type="molecule type" value="Genomic_DNA"/>
</dbReference>
<dbReference type="Gene3D" id="3.40.50.970">
    <property type="match status" value="2"/>
</dbReference>
<accession>H5SNK5</accession>
<keyword evidence="4" id="KW-0004">4Fe-4S</keyword>
<dbReference type="GO" id="GO:0030976">
    <property type="term" value="F:thiamine pyrophosphate binding"/>
    <property type="evidence" value="ECO:0007669"/>
    <property type="project" value="InterPro"/>
</dbReference>
<dbReference type="InterPro" id="IPR045025">
    <property type="entry name" value="HACL1-like"/>
</dbReference>
<reference evidence="7" key="1">
    <citation type="journal article" date="2005" name="Environ. Microbiol.">
        <title>Genetic and functional properties of uncultivated thermophilic crenarchaeotes from a subsurface gold mine as revealed by analysis of genome fragments.</title>
        <authorList>
            <person name="Nunoura T."/>
            <person name="Hirayama H."/>
            <person name="Takami H."/>
            <person name="Oida H."/>
            <person name="Nishi S."/>
            <person name="Shimamura S."/>
            <person name="Suzuki Y."/>
            <person name="Inagaki F."/>
            <person name="Takai K."/>
            <person name="Nealson K.H."/>
            <person name="Horikoshi K."/>
        </authorList>
    </citation>
    <scope>NUCLEOTIDE SEQUENCE</scope>
</reference>
<dbReference type="InterPro" id="IPR012001">
    <property type="entry name" value="Thiamin_PyroP_enz_TPP-bd_dom"/>
</dbReference>
<name>H5SNK5_9BACT</name>
<dbReference type="EC" id="1.2.7.8" evidence="4"/>
<dbReference type="InterPro" id="IPR002880">
    <property type="entry name" value="Pyrv_Fd/Flavodoxin_OxRdtase_N"/>
</dbReference>
<keyword evidence="2 4" id="KW-0560">Oxidoreductase</keyword>
<gene>
    <name evidence="7" type="ORF">HGMM_F52D02C20</name>
</gene>